<proteinExistence type="predicted"/>
<protein>
    <submittedName>
        <fullName evidence="1">Uncharacterized protein</fullName>
    </submittedName>
</protein>
<evidence type="ECO:0000313" key="1">
    <source>
        <dbReference type="EMBL" id="JAH07017.1"/>
    </source>
</evidence>
<reference evidence="1" key="1">
    <citation type="submission" date="2014-11" db="EMBL/GenBank/DDBJ databases">
        <authorList>
            <person name="Amaro Gonzalez C."/>
        </authorList>
    </citation>
    <scope>NUCLEOTIDE SEQUENCE</scope>
</reference>
<accession>A0A0E9PRU7</accession>
<sequence>MIITTFLFIFISLDYHLCNSNSLTSCETLQ</sequence>
<reference evidence="1" key="2">
    <citation type="journal article" date="2015" name="Fish Shellfish Immunol.">
        <title>Early steps in the European eel (Anguilla anguilla)-Vibrio vulnificus interaction in the gills: Role of the RtxA13 toxin.</title>
        <authorList>
            <person name="Callol A."/>
            <person name="Pajuelo D."/>
            <person name="Ebbesson L."/>
            <person name="Teles M."/>
            <person name="MacKenzie S."/>
            <person name="Amaro C."/>
        </authorList>
    </citation>
    <scope>NUCLEOTIDE SEQUENCE</scope>
</reference>
<dbReference type="AlphaFoldDB" id="A0A0E9PRU7"/>
<name>A0A0E9PRU7_ANGAN</name>
<dbReference type="EMBL" id="GBXM01101560">
    <property type="protein sequence ID" value="JAH07017.1"/>
    <property type="molecule type" value="Transcribed_RNA"/>
</dbReference>
<organism evidence="1">
    <name type="scientific">Anguilla anguilla</name>
    <name type="common">European freshwater eel</name>
    <name type="synonym">Muraena anguilla</name>
    <dbReference type="NCBI Taxonomy" id="7936"/>
    <lineage>
        <taxon>Eukaryota</taxon>
        <taxon>Metazoa</taxon>
        <taxon>Chordata</taxon>
        <taxon>Craniata</taxon>
        <taxon>Vertebrata</taxon>
        <taxon>Euteleostomi</taxon>
        <taxon>Actinopterygii</taxon>
        <taxon>Neopterygii</taxon>
        <taxon>Teleostei</taxon>
        <taxon>Anguilliformes</taxon>
        <taxon>Anguillidae</taxon>
        <taxon>Anguilla</taxon>
    </lineage>
</organism>